<accession>A0ABR1XDC0</accession>
<reference evidence="2 3" key="1">
    <citation type="submission" date="2023-01" db="EMBL/GenBank/DDBJ databases">
        <title>Analysis of 21 Apiospora genomes using comparative genomics revels a genus with tremendous synthesis potential of carbohydrate active enzymes and secondary metabolites.</title>
        <authorList>
            <person name="Sorensen T."/>
        </authorList>
    </citation>
    <scope>NUCLEOTIDE SEQUENCE [LARGE SCALE GENOMIC DNA]</scope>
    <source>
        <strain evidence="2 3">CBS 114990</strain>
    </source>
</reference>
<evidence type="ECO:0000313" key="3">
    <source>
        <dbReference type="Proteomes" id="UP001433268"/>
    </source>
</evidence>
<keyword evidence="1" id="KW-0732">Signal</keyword>
<feature type="signal peptide" evidence="1">
    <location>
        <begin position="1"/>
        <end position="16"/>
    </location>
</feature>
<proteinExistence type="predicted"/>
<sequence>MVVLKNLLFLISPADSEDLEASNLLLRAPMPIVPYFKTESEVPSLCFARDQGIPDPEVIWYDSSGEHALGLNWMVLGPNHQLLRLHNASDQAVWPGKALR</sequence>
<evidence type="ECO:0000256" key="1">
    <source>
        <dbReference type="SAM" id="SignalP"/>
    </source>
</evidence>
<dbReference type="RefSeq" id="XP_066675423.1">
    <property type="nucleotide sequence ID" value="XM_066805650.1"/>
</dbReference>
<name>A0ABR1XDC0_9PEZI</name>
<evidence type="ECO:0000313" key="2">
    <source>
        <dbReference type="EMBL" id="KAK8094650.1"/>
    </source>
</evidence>
<feature type="chain" id="PRO_5045083199" evidence="1">
    <location>
        <begin position="17"/>
        <end position="100"/>
    </location>
</feature>
<keyword evidence="3" id="KW-1185">Reference proteome</keyword>
<dbReference type="GeneID" id="92038710"/>
<gene>
    <name evidence="2" type="ORF">PG997_001335</name>
</gene>
<dbReference type="EMBL" id="JAQQWN010000002">
    <property type="protein sequence ID" value="KAK8094650.1"/>
    <property type="molecule type" value="Genomic_DNA"/>
</dbReference>
<protein>
    <submittedName>
        <fullName evidence="2">Uncharacterized protein</fullName>
    </submittedName>
</protein>
<organism evidence="2 3">
    <name type="scientific">Apiospora hydei</name>
    <dbReference type="NCBI Taxonomy" id="1337664"/>
    <lineage>
        <taxon>Eukaryota</taxon>
        <taxon>Fungi</taxon>
        <taxon>Dikarya</taxon>
        <taxon>Ascomycota</taxon>
        <taxon>Pezizomycotina</taxon>
        <taxon>Sordariomycetes</taxon>
        <taxon>Xylariomycetidae</taxon>
        <taxon>Amphisphaeriales</taxon>
        <taxon>Apiosporaceae</taxon>
        <taxon>Apiospora</taxon>
    </lineage>
</organism>
<dbReference type="Proteomes" id="UP001433268">
    <property type="component" value="Unassembled WGS sequence"/>
</dbReference>
<comment type="caution">
    <text evidence="2">The sequence shown here is derived from an EMBL/GenBank/DDBJ whole genome shotgun (WGS) entry which is preliminary data.</text>
</comment>